<evidence type="ECO:0000259" key="19">
    <source>
        <dbReference type="Pfam" id="PF02875"/>
    </source>
</evidence>
<dbReference type="Pfam" id="PF02875">
    <property type="entry name" value="Mur_ligase_C"/>
    <property type="match status" value="1"/>
</dbReference>
<evidence type="ECO:0000259" key="20">
    <source>
        <dbReference type="Pfam" id="PF08245"/>
    </source>
</evidence>
<dbReference type="RefSeq" id="WP_012635850.1">
    <property type="nucleotide sequence ID" value="NC_011899.1"/>
</dbReference>
<dbReference type="InterPro" id="IPR004101">
    <property type="entry name" value="Mur_ligase_C"/>
</dbReference>
<dbReference type="EC" id="6.3.2.9" evidence="5 17"/>
<dbReference type="SUPFAM" id="SSF51984">
    <property type="entry name" value="MurCD N-terminal domain"/>
    <property type="match status" value="1"/>
</dbReference>
<keyword evidence="17 18" id="KW-0131">Cell cycle</keyword>
<dbReference type="GO" id="GO:0071555">
    <property type="term" value="P:cell wall organization"/>
    <property type="evidence" value="ECO:0007669"/>
    <property type="project" value="UniProtKB-KW"/>
</dbReference>
<dbReference type="eggNOG" id="COG0771">
    <property type="taxonomic scope" value="Bacteria"/>
</dbReference>
<evidence type="ECO:0000256" key="5">
    <source>
        <dbReference type="ARBA" id="ARBA00012212"/>
    </source>
</evidence>
<evidence type="ECO:0000256" key="10">
    <source>
        <dbReference type="ARBA" id="ARBA00022840"/>
    </source>
</evidence>
<evidence type="ECO:0000256" key="13">
    <source>
        <dbReference type="ARBA" id="ARBA00023316"/>
    </source>
</evidence>
<feature type="binding site" evidence="17">
    <location>
        <begin position="116"/>
        <end position="122"/>
    </location>
    <ligand>
        <name>ATP</name>
        <dbReference type="ChEBI" id="CHEBI:30616"/>
    </ligand>
</feature>
<accession>B8CWJ4</accession>
<dbReference type="InterPro" id="IPR036615">
    <property type="entry name" value="Mur_ligase_C_dom_sf"/>
</dbReference>
<sequence>MIDVSSKKVAVIGLSKRTGVSVARTLVNCGAEVIVSDIKEKKDLKDEIEMLNEYEVEFDLGGHSNKLLDVDLIIVSPGVPLNLPFFKSISEKGIPVISEIEFAYHLTEANIIAITGTNGKTTTTALTGEILDKADIGEVRVGGNIGKPLIDVVQGLKKNDWVVAEVSSFQLETIRDFKPHISAFLNFSPDHLDRHLSVENYWKAKKRIFENQMSGDYALVNYDDYKVLKAVEDCSARVFGVSLKDNIEQGIYLEEDKLIINSADRSEVVLPVESIPLKGKHNIYNIAFASLIAYLAGASTEAIKEGVYQFIPEPHRLEEVTVLKDRVMVIDDSKATNPHAAINALKSFDQPIVLIAGGQDRDADFSEFAREIVSRVRALILLGETKDKLAETVLRMGFNNIYKVRDMNEAVRKAIAHTEPGDVLLLSPGCPSWDMYDSYKKRGQEFKEAVNKIRGS</sequence>
<dbReference type="UniPathway" id="UPA00219"/>
<dbReference type="HAMAP" id="MF_00639">
    <property type="entry name" value="MurD"/>
    <property type="match status" value="1"/>
</dbReference>
<gene>
    <name evidence="17" type="primary">murD</name>
    <name evidence="21" type="ordered locus">Hore_09070</name>
</gene>
<protein>
    <recommendedName>
        <fullName evidence="6 17">UDP-N-acetylmuramoylalanine--D-glutamate ligase</fullName>
        <ecNumber evidence="5 17">6.3.2.9</ecNumber>
    </recommendedName>
    <alternativeName>
        <fullName evidence="15 17">D-glutamic acid-adding enzyme</fullName>
    </alternativeName>
    <alternativeName>
        <fullName evidence="14 17">UDP-N-acetylmuramoyl-L-alanyl-D-glutamate synthetase</fullName>
    </alternativeName>
</protein>
<evidence type="ECO:0000256" key="16">
    <source>
        <dbReference type="ARBA" id="ARBA00047632"/>
    </source>
</evidence>
<dbReference type="InterPro" id="IPR013221">
    <property type="entry name" value="Mur_ligase_cen"/>
</dbReference>
<evidence type="ECO:0000256" key="1">
    <source>
        <dbReference type="ARBA" id="ARBA00002734"/>
    </source>
</evidence>
<evidence type="ECO:0000256" key="2">
    <source>
        <dbReference type="ARBA" id="ARBA00004496"/>
    </source>
</evidence>
<dbReference type="Pfam" id="PF08245">
    <property type="entry name" value="Mur_ligase_M"/>
    <property type="match status" value="1"/>
</dbReference>
<dbReference type="GO" id="GO:0005524">
    <property type="term" value="F:ATP binding"/>
    <property type="evidence" value="ECO:0007669"/>
    <property type="project" value="UniProtKB-UniRule"/>
</dbReference>
<keyword evidence="22" id="KW-1185">Reference proteome</keyword>
<reference evidence="21 22" key="1">
    <citation type="journal article" date="2009" name="PLoS ONE">
        <title>Genome analysis of the anaerobic thermohalophilic bacterium Halothermothrix orenii.</title>
        <authorList>
            <person name="Mavromatis K."/>
            <person name="Ivanova N."/>
            <person name="Anderson I."/>
            <person name="Lykidis A."/>
            <person name="Hooper S.D."/>
            <person name="Sun H."/>
            <person name="Kunin V."/>
            <person name="Lapidus A."/>
            <person name="Hugenholtz P."/>
            <person name="Patel B."/>
            <person name="Kyrpides N.C."/>
        </authorList>
    </citation>
    <scope>NUCLEOTIDE SEQUENCE [LARGE SCALE GENOMIC DNA]</scope>
    <source>
        <strain evidence="22">H 168 / OCM 544 / DSM 9562</strain>
    </source>
</reference>
<evidence type="ECO:0000256" key="4">
    <source>
        <dbReference type="ARBA" id="ARBA00010416"/>
    </source>
</evidence>
<dbReference type="GO" id="GO:0005737">
    <property type="term" value="C:cytoplasm"/>
    <property type="evidence" value="ECO:0007669"/>
    <property type="project" value="UniProtKB-SubCell"/>
</dbReference>
<dbReference type="Gene3D" id="3.90.190.20">
    <property type="entry name" value="Mur ligase, C-terminal domain"/>
    <property type="match status" value="1"/>
</dbReference>
<keyword evidence="12 17" id="KW-0573">Peptidoglycan synthesis</keyword>
<evidence type="ECO:0000256" key="12">
    <source>
        <dbReference type="ARBA" id="ARBA00022984"/>
    </source>
</evidence>
<dbReference type="HOGENOM" id="CLU_032540_0_0_9"/>
<keyword evidence="13 17" id="KW-0961">Cell wall biogenesis/degradation</keyword>
<dbReference type="SUPFAM" id="SSF53623">
    <property type="entry name" value="MurD-like peptide ligases, catalytic domain"/>
    <property type="match status" value="1"/>
</dbReference>
<organism evidence="21 22">
    <name type="scientific">Halothermothrix orenii (strain H 168 / OCM 544 / DSM 9562)</name>
    <dbReference type="NCBI Taxonomy" id="373903"/>
    <lineage>
        <taxon>Bacteria</taxon>
        <taxon>Bacillati</taxon>
        <taxon>Bacillota</taxon>
        <taxon>Clostridia</taxon>
        <taxon>Halanaerobiales</taxon>
        <taxon>Halothermotrichaceae</taxon>
        <taxon>Halothermothrix</taxon>
    </lineage>
</organism>
<evidence type="ECO:0000313" key="22">
    <source>
        <dbReference type="Proteomes" id="UP000000719"/>
    </source>
</evidence>
<dbReference type="Gene3D" id="3.40.1190.10">
    <property type="entry name" value="Mur-like, catalytic domain"/>
    <property type="match status" value="1"/>
</dbReference>
<dbReference type="STRING" id="373903.Hore_09070"/>
<dbReference type="KEGG" id="hor:Hore_09070"/>
<dbReference type="InterPro" id="IPR005762">
    <property type="entry name" value="MurD"/>
</dbReference>
<name>B8CWJ4_HALOH</name>
<evidence type="ECO:0000256" key="17">
    <source>
        <dbReference type="HAMAP-Rule" id="MF_00639"/>
    </source>
</evidence>
<evidence type="ECO:0000256" key="9">
    <source>
        <dbReference type="ARBA" id="ARBA00022741"/>
    </source>
</evidence>
<comment type="similarity">
    <text evidence="4 17">Belongs to the MurCDEF family.</text>
</comment>
<dbReference type="Gene3D" id="3.40.50.720">
    <property type="entry name" value="NAD(P)-binding Rossmann-like Domain"/>
    <property type="match status" value="1"/>
</dbReference>
<dbReference type="GO" id="GO:0009252">
    <property type="term" value="P:peptidoglycan biosynthetic process"/>
    <property type="evidence" value="ECO:0007669"/>
    <property type="project" value="UniProtKB-UniRule"/>
</dbReference>
<evidence type="ECO:0000256" key="3">
    <source>
        <dbReference type="ARBA" id="ARBA00004752"/>
    </source>
</evidence>
<evidence type="ECO:0000313" key="21">
    <source>
        <dbReference type="EMBL" id="ACL69663.1"/>
    </source>
</evidence>
<evidence type="ECO:0000256" key="8">
    <source>
        <dbReference type="ARBA" id="ARBA00022598"/>
    </source>
</evidence>
<comment type="pathway">
    <text evidence="3 17 18">Cell wall biogenesis; peptidoglycan biosynthesis.</text>
</comment>
<evidence type="ECO:0000256" key="11">
    <source>
        <dbReference type="ARBA" id="ARBA00022960"/>
    </source>
</evidence>
<comment type="subcellular location">
    <subcellularLocation>
        <location evidence="2 17 18">Cytoplasm</location>
    </subcellularLocation>
</comment>
<keyword evidence="10 17" id="KW-0067">ATP-binding</keyword>
<keyword evidence="17 18" id="KW-0132">Cell division</keyword>
<comment type="function">
    <text evidence="1 17 18">Cell wall formation. Catalyzes the addition of glutamate to the nucleotide precursor UDP-N-acetylmuramoyl-L-alanine (UMA).</text>
</comment>
<dbReference type="AlphaFoldDB" id="B8CWJ4"/>
<dbReference type="NCBIfam" id="TIGR01087">
    <property type="entry name" value="murD"/>
    <property type="match status" value="1"/>
</dbReference>
<evidence type="ECO:0000256" key="6">
    <source>
        <dbReference type="ARBA" id="ARBA00015655"/>
    </source>
</evidence>
<keyword evidence="11 17" id="KW-0133">Cell shape</keyword>
<evidence type="ECO:0000256" key="18">
    <source>
        <dbReference type="RuleBase" id="RU003664"/>
    </source>
</evidence>
<keyword evidence="9 17" id="KW-0547">Nucleotide-binding</keyword>
<dbReference type="OrthoDB" id="9809796at2"/>
<dbReference type="InterPro" id="IPR036565">
    <property type="entry name" value="Mur-like_cat_sf"/>
</dbReference>
<dbReference type="SUPFAM" id="SSF53244">
    <property type="entry name" value="MurD-like peptide ligases, peptide-binding domain"/>
    <property type="match status" value="1"/>
</dbReference>
<evidence type="ECO:0000256" key="14">
    <source>
        <dbReference type="ARBA" id="ARBA00030398"/>
    </source>
</evidence>
<feature type="domain" description="Mur ligase central" evidence="20">
    <location>
        <begin position="114"/>
        <end position="292"/>
    </location>
</feature>
<evidence type="ECO:0000256" key="15">
    <source>
        <dbReference type="ARBA" id="ARBA00032324"/>
    </source>
</evidence>
<dbReference type="PANTHER" id="PTHR43692">
    <property type="entry name" value="UDP-N-ACETYLMURAMOYLALANINE--D-GLUTAMATE LIGASE"/>
    <property type="match status" value="1"/>
</dbReference>
<dbReference type="PANTHER" id="PTHR43692:SF1">
    <property type="entry name" value="UDP-N-ACETYLMURAMOYLALANINE--D-GLUTAMATE LIGASE"/>
    <property type="match status" value="1"/>
</dbReference>
<dbReference type="EMBL" id="CP001098">
    <property type="protein sequence ID" value="ACL69663.1"/>
    <property type="molecule type" value="Genomic_DNA"/>
</dbReference>
<feature type="domain" description="Mur ligase C-terminal" evidence="19">
    <location>
        <begin position="315"/>
        <end position="428"/>
    </location>
</feature>
<keyword evidence="7 17" id="KW-0963">Cytoplasm</keyword>
<keyword evidence="8 17" id="KW-0436">Ligase</keyword>
<dbReference type="Proteomes" id="UP000000719">
    <property type="component" value="Chromosome"/>
</dbReference>
<dbReference type="GO" id="GO:0051301">
    <property type="term" value="P:cell division"/>
    <property type="evidence" value="ECO:0007669"/>
    <property type="project" value="UniProtKB-KW"/>
</dbReference>
<dbReference type="GO" id="GO:0008764">
    <property type="term" value="F:UDP-N-acetylmuramoylalanine-D-glutamate ligase activity"/>
    <property type="evidence" value="ECO:0007669"/>
    <property type="project" value="UniProtKB-UniRule"/>
</dbReference>
<proteinExistence type="inferred from homology"/>
<dbReference type="Pfam" id="PF21799">
    <property type="entry name" value="MurD-like_N"/>
    <property type="match status" value="1"/>
</dbReference>
<dbReference type="GO" id="GO:0008360">
    <property type="term" value="P:regulation of cell shape"/>
    <property type="evidence" value="ECO:0007669"/>
    <property type="project" value="UniProtKB-KW"/>
</dbReference>
<comment type="catalytic activity">
    <reaction evidence="16 17 18">
        <text>UDP-N-acetyl-alpha-D-muramoyl-L-alanine + D-glutamate + ATP = UDP-N-acetyl-alpha-D-muramoyl-L-alanyl-D-glutamate + ADP + phosphate + H(+)</text>
        <dbReference type="Rhea" id="RHEA:16429"/>
        <dbReference type="ChEBI" id="CHEBI:15378"/>
        <dbReference type="ChEBI" id="CHEBI:29986"/>
        <dbReference type="ChEBI" id="CHEBI:30616"/>
        <dbReference type="ChEBI" id="CHEBI:43474"/>
        <dbReference type="ChEBI" id="CHEBI:83898"/>
        <dbReference type="ChEBI" id="CHEBI:83900"/>
        <dbReference type="ChEBI" id="CHEBI:456216"/>
        <dbReference type="EC" id="6.3.2.9"/>
    </reaction>
</comment>
<evidence type="ECO:0000256" key="7">
    <source>
        <dbReference type="ARBA" id="ARBA00022490"/>
    </source>
</evidence>